<accession>A0AA88XW41</accession>
<proteinExistence type="predicted"/>
<gene>
    <name evidence="1" type="ORF">FSP39_009647</name>
</gene>
<reference evidence="1" key="1">
    <citation type="submission" date="2019-08" db="EMBL/GenBank/DDBJ databases">
        <title>The improved chromosome-level genome for the pearl oyster Pinctada fucata martensii using PacBio sequencing and Hi-C.</title>
        <authorList>
            <person name="Zheng Z."/>
        </authorList>
    </citation>
    <scope>NUCLEOTIDE SEQUENCE</scope>
    <source>
        <strain evidence="1">ZZ-2019</strain>
        <tissue evidence="1">Adductor muscle</tissue>
    </source>
</reference>
<organism evidence="1 2">
    <name type="scientific">Pinctada imbricata</name>
    <name type="common">Atlantic pearl-oyster</name>
    <name type="synonym">Pinctada martensii</name>
    <dbReference type="NCBI Taxonomy" id="66713"/>
    <lineage>
        <taxon>Eukaryota</taxon>
        <taxon>Metazoa</taxon>
        <taxon>Spiralia</taxon>
        <taxon>Lophotrochozoa</taxon>
        <taxon>Mollusca</taxon>
        <taxon>Bivalvia</taxon>
        <taxon>Autobranchia</taxon>
        <taxon>Pteriomorphia</taxon>
        <taxon>Pterioida</taxon>
        <taxon>Pterioidea</taxon>
        <taxon>Pteriidae</taxon>
        <taxon>Pinctada</taxon>
    </lineage>
</organism>
<protein>
    <submittedName>
        <fullName evidence="1">Uncharacterized protein</fullName>
    </submittedName>
</protein>
<name>A0AA88XW41_PINIB</name>
<dbReference type="AlphaFoldDB" id="A0AA88XW41"/>
<sequence length="76" mass="8688">MYLYDYDFQGCPVGKYGSECTKNCSSFCINRICDPDSGACKYGCRESWFNQSCSHTSMSDLIMINIPYCVYLSIFL</sequence>
<dbReference type="Proteomes" id="UP001186944">
    <property type="component" value="Unassembled WGS sequence"/>
</dbReference>
<evidence type="ECO:0000313" key="2">
    <source>
        <dbReference type="Proteomes" id="UP001186944"/>
    </source>
</evidence>
<keyword evidence="2" id="KW-1185">Reference proteome</keyword>
<evidence type="ECO:0000313" key="1">
    <source>
        <dbReference type="EMBL" id="KAK3092983.1"/>
    </source>
</evidence>
<comment type="caution">
    <text evidence="1">The sequence shown here is derived from an EMBL/GenBank/DDBJ whole genome shotgun (WGS) entry which is preliminary data.</text>
</comment>
<dbReference type="EMBL" id="VSWD01000009">
    <property type="protein sequence ID" value="KAK3092983.1"/>
    <property type="molecule type" value="Genomic_DNA"/>
</dbReference>